<dbReference type="EMBL" id="CAJVPZ010001990">
    <property type="protein sequence ID" value="CAG8504131.1"/>
    <property type="molecule type" value="Genomic_DNA"/>
</dbReference>
<reference evidence="1" key="1">
    <citation type="submission" date="2021-06" db="EMBL/GenBank/DDBJ databases">
        <authorList>
            <person name="Kallberg Y."/>
            <person name="Tangrot J."/>
            <person name="Rosling A."/>
        </authorList>
    </citation>
    <scope>NUCLEOTIDE SEQUENCE</scope>
    <source>
        <strain evidence="1">IN212</strain>
    </source>
</reference>
<dbReference type="Proteomes" id="UP000789396">
    <property type="component" value="Unassembled WGS sequence"/>
</dbReference>
<proteinExistence type="predicted"/>
<sequence length="238" mass="27960">IELKNFKKTLNTAIKHVKDAKDDERLEKLHSFKKDKFLELRVSYSYDLFRIKSIRYDEKIGFFLEVEEIEKKLGDINVAGLEYDHPLCSGILDNSLKLLKKMSEKSRQTFKIPSEKFKLPENFVKNKKCLKSPQVYKDASFDEFLDEPEKLHELTNQMLKVLSQVWSSPKWKVCIASAERKESGKQAKRPDYMVIAQVSAKEVEIRYLEMGRPKSSSKKQKQDYKKLNRFGKDLINEV</sequence>
<feature type="non-terminal residue" evidence="1">
    <location>
        <position position="238"/>
    </location>
</feature>
<evidence type="ECO:0000313" key="2">
    <source>
        <dbReference type="Proteomes" id="UP000789396"/>
    </source>
</evidence>
<name>A0A9N8ZQV9_9GLOM</name>
<comment type="caution">
    <text evidence="1">The sequence shown here is derived from an EMBL/GenBank/DDBJ whole genome shotgun (WGS) entry which is preliminary data.</text>
</comment>
<gene>
    <name evidence="1" type="ORF">RFULGI_LOCUS2580</name>
</gene>
<organism evidence="1 2">
    <name type="scientific">Racocetra fulgida</name>
    <dbReference type="NCBI Taxonomy" id="60492"/>
    <lineage>
        <taxon>Eukaryota</taxon>
        <taxon>Fungi</taxon>
        <taxon>Fungi incertae sedis</taxon>
        <taxon>Mucoromycota</taxon>
        <taxon>Glomeromycotina</taxon>
        <taxon>Glomeromycetes</taxon>
        <taxon>Diversisporales</taxon>
        <taxon>Gigasporaceae</taxon>
        <taxon>Racocetra</taxon>
    </lineage>
</organism>
<dbReference type="AlphaFoldDB" id="A0A9N8ZQV9"/>
<dbReference type="OrthoDB" id="2387492at2759"/>
<keyword evidence="2" id="KW-1185">Reference proteome</keyword>
<evidence type="ECO:0000313" key="1">
    <source>
        <dbReference type="EMBL" id="CAG8504131.1"/>
    </source>
</evidence>
<accession>A0A9N8ZQV9</accession>
<protein>
    <submittedName>
        <fullName evidence="1">5885_t:CDS:1</fullName>
    </submittedName>
</protein>